<dbReference type="InterPro" id="IPR011642">
    <property type="entry name" value="Gate_dom"/>
</dbReference>
<evidence type="ECO:0000256" key="5">
    <source>
        <dbReference type="ARBA" id="ARBA00022989"/>
    </source>
</evidence>
<comment type="subcellular location">
    <subcellularLocation>
        <location evidence="1">Cell membrane</location>
        <topology evidence="1">Multi-pass membrane protein</topology>
    </subcellularLocation>
</comment>
<sequence>MSGFHGVLGLIVFYLFAWGLSENRKHVSLKLILLGLFWQFVFALILLKVPVITEIFQWVNQGVIAVTAATQQAVGFMFGGLASPSAESHLGFILALQALPVLIVISALSALLFHWRILPLIIRVFSWVFQKTMRIGGTLGIAAAANVFIGMNESPLVIRPYLKRLTHSELFSLMVCGMAGVAGTVMVLYASIVGPIIPNVIGHVIMAVLISVPAALTVSRVMVPETEVVSVGGQAEFAKAASTLDAISVGIMDGAKVLVTVVAMLIGFLALIYLLNMALALLPYVDGQALSLQRVLGWLMSPVAWLMGVPWQEAQVAGSLLGTKMILNEVVAYGEFVHVSSLLSEKVQLMMLYALCGFANLGSIGIMIGIYGALIPERRQEVTRLGVRAVIAGTLSTCMTGTIVGMLYV</sequence>
<keyword evidence="6" id="KW-0472">Membrane</keyword>
<dbReference type="GeneID" id="66740960"/>
<dbReference type="GO" id="GO:0005886">
    <property type="term" value="C:plasma membrane"/>
    <property type="evidence" value="ECO:0007669"/>
    <property type="project" value="UniProtKB-SubCell"/>
</dbReference>
<dbReference type="Pfam" id="PF07662">
    <property type="entry name" value="Nucleos_tra2_C"/>
    <property type="match status" value="1"/>
</dbReference>
<keyword evidence="8" id="KW-1185">Reference proteome</keyword>
<dbReference type="AlphaFoldDB" id="A0A9Q5YJW6"/>
<keyword evidence="4" id="KW-0812">Transmembrane</keyword>
<dbReference type="GO" id="GO:0015293">
    <property type="term" value="F:symporter activity"/>
    <property type="evidence" value="ECO:0007669"/>
    <property type="project" value="TreeGrafter"/>
</dbReference>
<keyword evidence="3" id="KW-1003">Cell membrane</keyword>
<evidence type="ECO:0000256" key="1">
    <source>
        <dbReference type="ARBA" id="ARBA00004651"/>
    </source>
</evidence>
<comment type="similarity">
    <text evidence="2">Belongs to the concentrative nucleoside transporter (CNT) (TC 2.A.41) family.</text>
</comment>
<organism evidence="7 8">
    <name type="scientific">Piscirickettsia salmonis</name>
    <dbReference type="NCBI Taxonomy" id="1238"/>
    <lineage>
        <taxon>Bacteria</taxon>
        <taxon>Pseudomonadati</taxon>
        <taxon>Pseudomonadota</taxon>
        <taxon>Gammaproteobacteria</taxon>
        <taxon>Thiotrichales</taxon>
        <taxon>Piscirickettsiaceae</taxon>
        <taxon>Piscirickettsia</taxon>
    </lineage>
</organism>
<evidence type="ECO:0000256" key="6">
    <source>
        <dbReference type="ARBA" id="ARBA00023136"/>
    </source>
</evidence>
<dbReference type="InterPro" id="IPR008276">
    <property type="entry name" value="C_nuclsd_transpt"/>
</dbReference>
<accession>A0A9Q5YJW6</accession>
<dbReference type="Pfam" id="PF01773">
    <property type="entry name" value="Nucleos_tra2_N"/>
    <property type="match status" value="1"/>
</dbReference>
<evidence type="ECO:0000313" key="7">
    <source>
        <dbReference type="EMBL" id="QGO05895.1"/>
    </source>
</evidence>
<evidence type="ECO:0000256" key="4">
    <source>
        <dbReference type="ARBA" id="ARBA00022692"/>
    </source>
</evidence>
<dbReference type="Proteomes" id="UP000422232">
    <property type="component" value="Chromosome"/>
</dbReference>
<dbReference type="EMBL" id="CP038908">
    <property type="protein sequence ID" value="QGO05895.1"/>
    <property type="molecule type" value="Genomic_DNA"/>
</dbReference>
<gene>
    <name evidence="7" type="primary">nupX_2</name>
    <name evidence="7" type="ORF">Psal009_01792</name>
</gene>
<dbReference type="Pfam" id="PF07670">
    <property type="entry name" value="Gate"/>
    <property type="match status" value="1"/>
</dbReference>
<dbReference type="GO" id="GO:0005337">
    <property type="term" value="F:nucleoside transmembrane transporter activity"/>
    <property type="evidence" value="ECO:0007669"/>
    <property type="project" value="InterPro"/>
</dbReference>
<dbReference type="PANTHER" id="PTHR10590:SF4">
    <property type="entry name" value="SOLUTE CARRIER FAMILY 28 MEMBER 3"/>
    <property type="match status" value="1"/>
</dbReference>
<reference evidence="7 8" key="1">
    <citation type="submission" date="2019-04" db="EMBL/GenBank/DDBJ databases">
        <title>Complete genome sequencing of Piscirickettsia salmonis strain Psal-009.</title>
        <authorList>
            <person name="Schober I."/>
            <person name="Bunk B."/>
            <person name="Sproer C."/>
            <person name="Carril G.P."/>
            <person name="Riedel T."/>
            <person name="Flores-Herrera P.A."/>
            <person name="Nourdin-Galindo G."/>
            <person name="Marshall S.H."/>
            <person name="Overmann J."/>
        </authorList>
    </citation>
    <scope>NUCLEOTIDE SEQUENCE [LARGE SCALE GENOMIC DNA]</scope>
    <source>
        <strain evidence="7 8">Psal-009</strain>
    </source>
</reference>
<dbReference type="PANTHER" id="PTHR10590">
    <property type="entry name" value="SODIUM/NUCLEOSIDE COTRANSPORTER"/>
    <property type="match status" value="1"/>
</dbReference>
<proteinExistence type="inferred from homology"/>
<evidence type="ECO:0000313" key="8">
    <source>
        <dbReference type="Proteomes" id="UP000422232"/>
    </source>
</evidence>
<evidence type="ECO:0000256" key="2">
    <source>
        <dbReference type="ARBA" id="ARBA00009033"/>
    </source>
</evidence>
<evidence type="ECO:0000256" key="3">
    <source>
        <dbReference type="ARBA" id="ARBA00022475"/>
    </source>
</evidence>
<dbReference type="InterPro" id="IPR011657">
    <property type="entry name" value="CNT_C_dom"/>
</dbReference>
<keyword evidence="5" id="KW-1133">Transmembrane helix</keyword>
<name>A0A9Q5YJW6_PISSA</name>
<dbReference type="RefSeq" id="WP_016211557.1">
    <property type="nucleotide sequence ID" value="NZ_CP012413.1"/>
</dbReference>
<dbReference type="InterPro" id="IPR002668">
    <property type="entry name" value="CNT_N_dom"/>
</dbReference>
<protein>
    <submittedName>
        <fullName evidence="7">Nucleoside permease NupX</fullName>
    </submittedName>
</protein>